<comment type="caution">
    <text evidence="1">The sequence shown here is derived from an EMBL/GenBank/DDBJ whole genome shotgun (WGS) entry which is preliminary data.</text>
</comment>
<name>A0A2M6WY19_9BACT</name>
<organism evidence="1 2">
    <name type="scientific">Candidatus Berkelbacteria bacterium CG10_big_fil_rev_8_21_14_0_10_41_12</name>
    <dbReference type="NCBI Taxonomy" id="1974513"/>
    <lineage>
        <taxon>Bacteria</taxon>
        <taxon>Candidatus Berkelbacteria</taxon>
    </lineage>
</organism>
<dbReference type="AlphaFoldDB" id="A0A2M6WY19"/>
<accession>A0A2M6WY19</accession>
<dbReference type="Proteomes" id="UP000228596">
    <property type="component" value="Unassembled WGS sequence"/>
</dbReference>
<dbReference type="PANTHER" id="PTHR37953">
    <property type="entry name" value="UPF0127 PROTEIN MJ1496"/>
    <property type="match status" value="1"/>
</dbReference>
<dbReference type="Pfam" id="PF02643">
    <property type="entry name" value="DUF192"/>
    <property type="match status" value="1"/>
</dbReference>
<dbReference type="InterPro" id="IPR003795">
    <property type="entry name" value="DUF192"/>
</dbReference>
<dbReference type="InterPro" id="IPR038695">
    <property type="entry name" value="Saro_0823-like_sf"/>
</dbReference>
<dbReference type="PANTHER" id="PTHR37953:SF1">
    <property type="entry name" value="UPF0127 PROTEIN MJ1496"/>
    <property type="match status" value="1"/>
</dbReference>
<dbReference type="Gene3D" id="2.60.120.1140">
    <property type="entry name" value="Protein of unknown function DUF192"/>
    <property type="match status" value="1"/>
</dbReference>
<protein>
    <recommendedName>
        <fullName evidence="3">DUF192 domain-containing protein</fullName>
    </recommendedName>
</protein>
<evidence type="ECO:0008006" key="3">
    <source>
        <dbReference type="Google" id="ProtNLM"/>
    </source>
</evidence>
<gene>
    <name evidence="1" type="ORF">COT77_00005</name>
</gene>
<evidence type="ECO:0000313" key="2">
    <source>
        <dbReference type="Proteomes" id="UP000228596"/>
    </source>
</evidence>
<reference evidence="2" key="1">
    <citation type="submission" date="2017-09" db="EMBL/GenBank/DDBJ databases">
        <title>Depth-based differentiation of microbial function through sediment-hosted aquifers and enrichment of novel symbionts in the deep terrestrial subsurface.</title>
        <authorList>
            <person name="Probst A.J."/>
            <person name="Ladd B."/>
            <person name="Jarett J.K."/>
            <person name="Geller-Mcgrath D.E."/>
            <person name="Sieber C.M.K."/>
            <person name="Emerson J.B."/>
            <person name="Anantharaman K."/>
            <person name="Thomas B.C."/>
            <person name="Malmstrom R."/>
            <person name="Stieglmeier M."/>
            <person name="Klingl A."/>
            <person name="Woyke T."/>
            <person name="Ryan C.M."/>
            <person name="Banfield J.F."/>
        </authorList>
    </citation>
    <scope>NUCLEOTIDE SEQUENCE [LARGE SCALE GENOMIC DNA]</scope>
</reference>
<sequence>MKIKKKLLCCCIVILLVLFIGLGGYFLVGHYFRVKTNQLPTEKSPDKQALDVSQVTIENVEFSVELAKTPEERERGLSNRSKLCDQCGMLFIFENDDYHSFWMKDTLIPLDIIWLDKDWRVVDFVGFIQPQGTRTDKELPIYQPQKLARYVLELPGGTVKKIRGFKIGSQVKINNE</sequence>
<proteinExistence type="predicted"/>
<dbReference type="EMBL" id="PEZV01000001">
    <property type="protein sequence ID" value="PIT97680.1"/>
    <property type="molecule type" value="Genomic_DNA"/>
</dbReference>
<evidence type="ECO:0000313" key="1">
    <source>
        <dbReference type="EMBL" id="PIT97680.1"/>
    </source>
</evidence>